<evidence type="ECO:0000256" key="1">
    <source>
        <dbReference type="SAM" id="MobiDB-lite"/>
    </source>
</evidence>
<dbReference type="PROSITE" id="PS51257">
    <property type="entry name" value="PROKAR_LIPOPROTEIN"/>
    <property type="match status" value="1"/>
</dbReference>
<comment type="caution">
    <text evidence="3">The sequence shown here is derived from an EMBL/GenBank/DDBJ whole genome shotgun (WGS) entry which is preliminary data.</text>
</comment>
<dbReference type="EMBL" id="BAAALT010000070">
    <property type="protein sequence ID" value="GAA1803863.1"/>
    <property type="molecule type" value="Genomic_DNA"/>
</dbReference>
<accession>A0ABN2LZQ7</accession>
<dbReference type="RefSeq" id="WP_344130433.1">
    <property type="nucleotide sequence ID" value="NZ_BAAALT010000070.1"/>
</dbReference>
<feature type="region of interest" description="Disordered" evidence="1">
    <location>
        <begin position="25"/>
        <end position="49"/>
    </location>
</feature>
<proteinExistence type="predicted"/>
<dbReference type="Proteomes" id="UP001500218">
    <property type="component" value="Unassembled WGS sequence"/>
</dbReference>
<keyword evidence="4" id="KW-1185">Reference proteome</keyword>
<sequence length="187" mass="19403">MNQRIGIVATALAVAVLAGCGIQPETSPTPIDRPFRPAASSTATPPPTGTLSEKLYLIEDGTLVPVTRHVGRTPTVEQLLADLRSAPNDTERESGLTNALLGTNTVTSVRMSGAQAVIELAAPVDGTARTDDQLAYAQLVCTLTSLPGVETVQFTHDGRPIGVPRGDGSVSTAPLSVEDYAAMIASR</sequence>
<organism evidence="3 4">
    <name type="scientific">Luedemannella flava</name>
    <dbReference type="NCBI Taxonomy" id="349316"/>
    <lineage>
        <taxon>Bacteria</taxon>
        <taxon>Bacillati</taxon>
        <taxon>Actinomycetota</taxon>
        <taxon>Actinomycetes</taxon>
        <taxon>Micromonosporales</taxon>
        <taxon>Micromonosporaceae</taxon>
        <taxon>Luedemannella</taxon>
    </lineage>
</organism>
<dbReference type="Pfam" id="PF10646">
    <property type="entry name" value="Germane"/>
    <property type="match status" value="1"/>
</dbReference>
<dbReference type="SMART" id="SM00909">
    <property type="entry name" value="Germane"/>
    <property type="match status" value="1"/>
</dbReference>
<evidence type="ECO:0000259" key="2">
    <source>
        <dbReference type="SMART" id="SM00909"/>
    </source>
</evidence>
<reference evidence="3 4" key="1">
    <citation type="journal article" date="2019" name="Int. J. Syst. Evol. Microbiol.">
        <title>The Global Catalogue of Microorganisms (GCM) 10K type strain sequencing project: providing services to taxonomists for standard genome sequencing and annotation.</title>
        <authorList>
            <consortium name="The Broad Institute Genomics Platform"/>
            <consortium name="The Broad Institute Genome Sequencing Center for Infectious Disease"/>
            <person name="Wu L."/>
            <person name="Ma J."/>
        </authorList>
    </citation>
    <scope>NUCLEOTIDE SEQUENCE [LARGE SCALE GENOMIC DNA]</scope>
    <source>
        <strain evidence="3 4">JCM 13250</strain>
    </source>
</reference>
<evidence type="ECO:0000313" key="4">
    <source>
        <dbReference type="Proteomes" id="UP001500218"/>
    </source>
</evidence>
<gene>
    <name evidence="3" type="ORF">GCM10009682_27050</name>
</gene>
<evidence type="ECO:0000313" key="3">
    <source>
        <dbReference type="EMBL" id="GAA1803863.1"/>
    </source>
</evidence>
<name>A0ABN2LZQ7_9ACTN</name>
<feature type="domain" description="GerMN" evidence="2">
    <location>
        <begin position="76"/>
        <end position="165"/>
    </location>
</feature>
<protein>
    <recommendedName>
        <fullName evidence="2">GerMN domain-containing protein</fullName>
    </recommendedName>
</protein>
<dbReference type="InterPro" id="IPR019606">
    <property type="entry name" value="GerMN"/>
</dbReference>